<name>A0A0F2MB50_SPOSC</name>
<evidence type="ECO:0000313" key="2">
    <source>
        <dbReference type="EMBL" id="KJR85396.1"/>
    </source>
</evidence>
<feature type="compositionally biased region" description="Polar residues" evidence="1">
    <location>
        <begin position="20"/>
        <end position="36"/>
    </location>
</feature>
<dbReference type="Proteomes" id="UP000033710">
    <property type="component" value="Unassembled WGS sequence"/>
</dbReference>
<sequence>MWRALGPVWEEDEDVAGTEPITQMTETGGIGQTNETHAMDGGLCNDEPSGDADANGVHGQHISIEMWQREVECYQAHEREHEMEREHLSSSPSCFI</sequence>
<feature type="region of interest" description="Disordered" evidence="1">
    <location>
        <begin position="1"/>
        <end position="38"/>
    </location>
</feature>
<comment type="caution">
    <text evidence="2">The sequence shown here is derived from an EMBL/GenBank/DDBJ whole genome shotgun (WGS) entry which is preliminary data.</text>
</comment>
<accession>A0A0F2MB50</accession>
<proteinExistence type="predicted"/>
<dbReference type="EMBL" id="AXCR01000007">
    <property type="protein sequence ID" value="KJR85396.1"/>
    <property type="molecule type" value="Genomic_DNA"/>
</dbReference>
<dbReference type="RefSeq" id="XP_016588072.1">
    <property type="nucleotide sequence ID" value="XM_016736681.1"/>
</dbReference>
<protein>
    <submittedName>
        <fullName evidence="2">Uncharacterized protein</fullName>
    </submittedName>
</protein>
<dbReference type="KEGG" id="ssck:SPSK_10126"/>
<evidence type="ECO:0000256" key="1">
    <source>
        <dbReference type="SAM" id="MobiDB-lite"/>
    </source>
</evidence>
<dbReference type="GeneID" id="27671958"/>
<dbReference type="VEuPathDB" id="FungiDB:SPSK_10126"/>
<evidence type="ECO:0000313" key="3">
    <source>
        <dbReference type="Proteomes" id="UP000033710"/>
    </source>
</evidence>
<dbReference type="OrthoDB" id="10283054at2759"/>
<organism evidence="2 3">
    <name type="scientific">Sporothrix schenckii 1099-18</name>
    <dbReference type="NCBI Taxonomy" id="1397361"/>
    <lineage>
        <taxon>Eukaryota</taxon>
        <taxon>Fungi</taxon>
        <taxon>Dikarya</taxon>
        <taxon>Ascomycota</taxon>
        <taxon>Pezizomycotina</taxon>
        <taxon>Sordariomycetes</taxon>
        <taxon>Sordariomycetidae</taxon>
        <taxon>Ophiostomatales</taxon>
        <taxon>Ophiostomataceae</taxon>
        <taxon>Sporothrix</taxon>
    </lineage>
</organism>
<dbReference type="AlphaFoldDB" id="A0A0F2MB50"/>
<gene>
    <name evidence="2" type="ORF">SPSK_10126</name>
</gene>
<reference evidence="2 3" key="2">
    <citation type="journal article" date="2015" name="Eukaryot. Cell">
        <title>Asexual propagation of a virulent clone complex in a human and feline outbreak of sporotrichosis.</title>
        <authorList>
            <person name="Teixeira Mde M."/>
            <person name="Rodrigues A.M."/>
            <person name="Tsui C.K."/>
            <person name="de Almeida L.G."/>
            <person name="Van Diepeningen A.D."/>
            <person name="van den Ende B.G."/>
            <person name="Fernandes G.F."/>
            <person name="Kano R."/>
            <person name="Hamelin R.C."/>
            <person name="Lopes-Bezerra L.M."/>
            <person name="Vasconcelos A.T."/>
            <person name="de Hoog S."/>
            <person name="de Camargo Z.P."/>
            <person name="Felipe M.S."/>
        </authorList>
    </citation>
    <scope>NUCLEOTIDE SEQUENCE [LARGE SCALE GENOMIC DNA]</scope>
    <source>
        <strain evidence="2 3">1099-18</strain>
    </source>
</reference>
<reference evidence="2 3" key="1">
    <citation type="journal article" date="2014" name="BMC Genomics">
        <title>Comparative genomics of the major fungal agents of human and animal Sporotrichosis: Sporothrix schenckii and Sporothrix brasiliensis.</title>
        <authorList>
            <person name="Teixeira M.M."/>
            <person name="de Almeida L.G."/>
            <person name="Kubitschek-Barreira P."/>
            <person name="Alves F.L."/>
            <person name="Kioshima E.S."/>
            <person name="Abadio A.K."/>
            <person name="Fernandes L."/>
            <person name="Derengowski L.S."/>
            <person name="Ferreira K.S."/>
            <person name="Souza R.C."/>
            <person name="Ruiz J.C."/>
            <person name="de Andrade N.C."/>
            <person name="Paes H.C."/>
            <person name="Nicola A.M."/>
            <person name="Albuquerque P."/>
            <person name="Gerber A.L."/>
            <person name="Martins V.P."/>
            <person name="Peconick L.D."/>
            <person name="Neto A.V."/>
            <person name="Chaucanez C.B."/>
            <person name="Silva P.A."/>
            <person name="Cunha O.L."/>
            <person name="de Oliveira F.F."/>
            <person name="dos Santos T.C."/>
            <person name="Barros A.L."/>
            <person name="Soares M.A."/>
            <person name="de Oliveira L.M."/>
            <person name="Marini M.M."/>
            <person name="Villalobos-Duno H."/>
            <person name="Cunha M.M."/>
            <person name="de Hoog S."/>
            <person name="da Silveira J.F."/>
            <person name="Henrissat B."/>
            <person name="Nino-Vega G.A."/>
            <person name="Cisalpino P.S."/>
            <person name="Mora-Montes H.M."/>
            <person name="Almeida S.R."/>
            <person name="Stajich J.E."/>
            <person name="Lopes-Bezerra L.M."/>
            <person name="Vasconcelos A.T."/>
            <person name="Felipe M.S."/>
        </authorList>
    </citation>
    <scope>NUCLEOTIDE SEQUENCE [LARGE SCALE GENOMIC DNA]</scope>
    <source>
        <strain evidence="2 3">1099-18</strain>
    </source>
</reference>